<dbReference type="InterPro" id="IPR013762">
    <property type="entry name" value="Integrase-like_cat_sf"/>
</dbReference>
<evidence type="ECO:0000313" key="2">
    <source>
        <dbReference type="EMBL" id="AXR79648.1"/>
    </source>
</evidence>
<dbReference type="GO" id="GO:0003677">
    <property type="term" value="F:DNA binding"/>
    <property type="evidence" value="ECO:0007669"/>
    <property type="project" value="InterPro"/>
</dbReference>
<dbReference type="GO" id="GO:0006310">
    <property type="term" value="P:DNA recombination"/>
    <property type="evidence" value="ECO:0007669"/>
    <property type="project" value="UniProtKB-KW"/>
</dbReference>
<evidence type="ECO:0000313" key="3">
    <source>
        <dbReference type="Proteomes" id="UP000258707"/>
    </source>
</evidence>
<dbReference type="EMBL" id="CP024047">
    <property type="protein sequence ID" value="AXR79648.1"/>
    <property type="molecule type" value="Genomic_DNA"/>
</dbReference>
<dbReference type="AlphaFoldDB" id="A0A346PJF3"/>
<dbReference type="KEGG" id="nan:AArc1_3349"/>
<dbReference type="Proteomes" id="UP000258707">
    <property type="component" value="Chromosome"/>
</dbReference>
<dbReference type="Gene3D" id="1.10.443.10">
    <property type="entry name" value="Intergrase catalytic core"/>
    <property type="match status" value="1"/>
</dbReference>
<organism evidence="2 3">
    <name type="scientific">Natrarchaeobaculum sulfurireducens</name>
    <dbReference type="NCBI Taxonomy" id="2044521"/>
    <lineage>
        <taxon>Archaea</taxon>
        <taxon>Methanobacteriati</taxon>
        <taxon>Methanobacteriota</taxon>
        <taxon>Stenosarchaea group</taxon>
        <taxon>Halobacteria</taxon>
        <taxon>Halobacteriales</taxon>
        <taxon>Natrialbaceae</taxon>
        <taxon>Natrarchaeobaculum</taxon>
    </lineage>
</organism>
<accession>A0A346PJF3</accession>
<dbReference type="GO" id="GO:0015074">
    <property type="term" value="P:DNA integration"/>
    <property type="evidence" value="ECO:0007669"/>
    <property type="project" value="InterPro"/>
</dbReference>
<name>A0A346PJF3_9EURY</name>
<protein>
    <submittedName>
        <fullName evidence="2">Uncharacterized protein</fullName>
    </submittedName>
</protein>
<keyword evidence="1" id="KW-0233">DNA recombination</keyword>
<reference evidence="3" key="1">
    <citation type="submission" date="2017-10" db="EMBL/GenBank/DDBJ databases">
        <title>Phenotypic and genomic properties of facultatively anaerobic sulfur-reducing natronoarchaea from hypersaline soda lakes.</title>
        <authorList>
            <person name="Sorokin D.Y."/>
            <person name="Kublanov I.V."/>
            <person name="Roman P."/>
            <person name="Sinninghe Damste J.S."/>
            <person name="Golyshin P.N."/>
            <person name="Rojo D."/>
            <person name="Ciordia S."/>
            <person name="Mena Md.C."/>
            <person name="Ferrer M."/>
            <person name="Messina E."/>
            <person name="Smedile F."/>
            <person name="La Spada G."/>
            <person name="La Cono V."/>
            <person name="Yakimov M.M."/>
        </authorList>
    </citation>
    <scope>NUCLEOTIDE SEQUENCE [LARGE SCALE GENOMIC DNA]</scope>
    <source>
        <strain evidence="3">AArc1</strain>
    </source>
</reference>
<evidence type="ECO:0000256" key="1">
    <source>
        <dbReference type="ARBA" id="ARBA00023172"/>
    </source>
</evidence>
<dbReference type="InterPro" id="IPR011010">
    <property type="entry name" value="DNA_brk_join_enz"/>
</dbReference>
<proteinExistence type="predicted"/>
<gene>
    <name evidence="2" type="ORF">AArc1_3349</name>
</gene>
<sequence length="315" mass="35775">MPPRTHGSAVQQKERFNSVVERDKNSFDSLDDAIESYLDELSGSVPDSTFWSQQTTITRFREEVSTLHSSEDCLESHQICTFINQVLENTTAEVSTICGWVNDLISLQAYIHHQDPTILKKRLLSELEESEILDGRVITEYLFKDTLGSDIQGYSERVLTLVAYLRQYQFGTRVHVYVELILDTCSQPGYVRDLELEDINLDNDTVVISIPETHLVSKAGLVTQRVANISPETSEALEEFIAYERKEPTEISDNPLLTTSHGRASESTLRREVKQASESAEEYPVVASPLTRHQTSCIVPSEIWQCSILQFLERQ</sequence>
<dbReference type="SUPFAM" id="SSF56349">
    <property type="entry name" value="DNA breaking-rejoining enzymes"/>
    <property type="match status" value="1"/>
</dbReference>